<reference evidence="4 5" key="1">
    <citation type="journal article" date="2023" name="ISME J.">
        <title>Cultivation and genomic characterization of novel and ubiquitous marine nitrite-oxidizing bacteria from the Nitrospirales.</title>
        <authorList>
            <person name="Mueller A.J."/>
            <person name="Daebeler A."/>
            <person name="Herbold C.W."/>
            <person name="Kirkegaard R.H."/>
            <person name="Daims H."/>
        </authorList>
    </citation>
    <scope>NUCLEOTIDE SEQUENCE [LARGE SCALE GENOMIC DNA]</scope>
    <source>
        <strain evidence="4 5">EB</strain>
    </source>
</reference>
<dbReference type="Pfam" id="PF13487">
    <property type="entry name" value="HD_5"/>
    <property type="match status" value="1"/>
</dbReference>
<evidence type="ECO:0000256" key="1">
    <source>
        <dbReference type="SAM" id="MobiDB-lite"/>
    </source>
</evidence>
<accession>A0ABU3KC72</accession>
<evidence type="ECO:0000259" key="3">
    <source>
        <dbReference type="PROSITE" id="PS51832"/>
    </source>
</evidence>
<feature type="compositionally biased region" description="Basic and acidic residues" evidence="1">
    <location>
        <begin position="92"/>
        <end position="101"/>
    </location>
</feature>
<dbReference type="PROSITE" id="PS51832">
    <property type="entry name" value="HD_GYP"/>
    <property type="match status" value="1"/>
</dbReference>
<dbReference type="SUPFAM" id="SSF109604">
    <property type="entry name" value="HD-domain/PDEase-like"/>
    <property type="match status" value="1"/>
</dbReference>
<feature type="region of interest" description="Disordered" evidence="1">
    <location>
        <begin position="59"/>
        <end position="117"/>
    </location>
</feature>
<name>A0ABU3KC72_9BACT</name>
<organism evidence="4 5">
    <name type="scientific">Candidatus Nitronereus thalassa</name>
    <dbReference type="NCBI Taxonomy" id="3020898"/>
    <lineage>
        <taxon>Bacteria</taxon>
        <taxon>Pseudomonadati</taxon>
        <taxon>Nitrospirota</taxon>
        <taxon>Nitrospiria</taxon>
        <taxon>Nitrospirales</taxon>
        <taxon>Nitrospiraceae</taxon>
        <taxon>Candidatus Nitronereus</taxon>
    </lineage>
</organism>
<evidence type="ECO:0000313" key="5">
    <source>
        <dbReference type="Proteomes" id="UP001250932"/>
    </source>
</evidence>
<dbReference type="Proteomes" id="UP001250932">
    <property type="component" value="Unassembled WGS sequence"/>
</dbReference>
<dbReference type="PANTHER" id="PTHR43155:SF2">
    <property type="entry name" value="CYCLIC DI-GMP PHOSPHODIESTERASE PA4108"/>
    <property type="match status" value="1"/>
</dbReference>
<feature type="domain" description="HD" evidence="2">
    <location>
        <begin position="201"/>
        <end position="325"/>
    </location>
</feature>
<comment type="caution">
    <text evidence="4">The sequence shown here is derived from an EMBL/GenBank/DDBJ whole genome shotgun (WGS) entry which is preliminary data.</text>
</comment>
<gene>
    <name evidence="4" type="ORF">PPG34_17350</name>
</gene>
<dbReference type="RefSeq" id="WP_313834706.1">
    <property type="nucleotide sequence ID" value="NZ_JAQOUE010000002.1"/>
</dbReference>
<keyword evidence="5" id="KW-1185">Reference proteome</keyword>
<proteinExistence type="predicted"/>
<dbReference type="PANTHER" id="PTHR43155">
    <property type="entry name" value="CYCLIC DI-GMP PHOSPHODIESTERASE PA4108-RELATED"/>
    <property type="match status" value="1"/>
</dbReference>
<evidence type="ECO:0000259" key="2">
    <source>
        <dbReference type="PROSITE" id="PS51831"/>
    </source>
</evidence>
<feature type="compositionally biased region" description="Acidic residues" evidence="1">
    <location>
        <begin position="102"/>
        <end position="111"/>
    </location>
</feature>
<evidence type="ECO:0000313" key="4">
    <source>
        <dbReference type="EMBL" id="MDT7044120.1"/>
    </source>
</evidence>
<sequence>MALIFLENIDQLRLGLYVKIKGSWFSHPFSVSSFKIKTAKELEILRGLTRVKLYYDPTRSDPDPNAIAADTTSDEKTSMMAMEDSEAASLENQKEDLRTEGSDPEPVEESLAETKEKAASLQKQRSQIFQEQMTHLKKVESTYSKVLKDSETIFNNLIASRPESIKAAKQVVSGMVDVFRHQSVSMTLMEVLGRNGLGWGLSTHSLNVSIMSLLIGHELGMSKEDLQLLGLGALFHDLGERLVPMKVKFMEGGMKMQSDSSLHQLHPEKGCEWLEKFAGFPPEALSIILQHHERLNGTGYPQGLRQEDIGLPAQIVMVADEYDEMCNAPRQADRRTPHQALGLLFRAFMGTDSHKFSEEVVQALIRVLTVYPPGTFVQLSDESMGVVTSINQKNPTHPLIMLYTPQELNNEATIIDLAKNEHLKIGKVLRPNELPSKVHEKLSRRHVAIFLHASEEIAQPVPA</sequence>
<dbReference type="SMART" id="SM00471">
    <property type="entry name" value="HDc"/>
    <property type="match status" value="1"/>
</dbReference>
<dbReference type="InterPro" id="IPR037522">
    <property type="entry name" value="HD_GYP_dom"/>
</dbReference>
<dbReference type="Gene3D" id="1.10.3210.10">
    <property type="entry name" value="Hypothetical protein af1432"/>
    <property type="match status" value="1"/>
</dbReference>
<dbReference type="InterPro" id="IPR003607">
    <property type="entry name" value="HD/PDEase_dom"/>
</dbReference>
<feature type="domain" description="HD-GYP" evidence="3">
    <location>
        <begin position="179"/>
        <end position="376"/>
    </location>
</feature>
<dbReference type="PROSITE" id="PS51831">
    <property type="entry name" value="HD"/>
    <property type="match status" value="1"/>
</dbReference>
<dbReference type="CDD" id="cd00077">
    <property type="entry name" value="HDc"/>
    <property type="match status" value="1"/>
</dbReference>
<dbReference type="Pfam" id="PF11871">
    <property type="entry name" value="DUF3391"/>
    <property type="match status" value="1"/>
</dbReference>
<dbReference type="InterPro" id="IPR021812">
    <property type="entry name" value="DUF3391"/>
</dbReference>
<dbReference type="InterPro" id="IPR006674">
    <property type="entry name" value="HD_domain"/>
</dbReference>
<protein>
    <submittedName>
        <fullName evidence="4">DUF3391 domain-containing protein</fullName>
    </submittedName>
</protein>
<dbReference type="EMBL" id="JAQOUE010000002">
    <property type="protein sequence ID" value="MDT7044120.1"/>
    <property type="molecule type" value="Genomic_DNA"/>
</dbReference>